<feature type="transmembrane region" description="Helical" evidence="5">
    <location>
        <begin position="194"/>
        <end position="219"/>
    </location>
</feature>
<dbReference type="Proteomes" id="UP000019471">
    <property type="component" value="Unassembled WGS sequence"/>
</dbReference>
<dbReference type="RefSeq" id="XP_007751588.1">
    <property type="nucleotide sequence ID" value="XM_007753398.1"/>
</dbReference>
<feature type="transmembrane region" description="Helical" evidence="5">
    <location>
        <begin position="95"/>
        <end position="119"/>
    </location>
</feature>
<dbReference type="EMBL" id="AMGX01000038">
    <property type="protein sequence ID" value="EXJ54918.1"/>
    <property type="molecule type" value="Genomic_DNA"/>
</dbReference>
<evidence type="ECO:0000256" key="5">
    <source>
        <dbReference type="SAM" id="Phobius"/>
    </source>
</evidence>
<dbReference type="GeneID" id="19197515"/>
<gene>
    <name evidence="6" type="ORF">A1O5_12829</name>
</gene>
<dbReference type="PANTHER" id="PTHR23502:SF24">
    <property type="entry name" value="TRANSPORTER, PUTATIVE-RELATED"/>
    <property type="match status" value="1"/>
</dbReference>
<feature type="transmembrane region" description="Helical" evidence="5">
    <location>
        <begin position="139"/>
        <end position="158"/>
    </location>
</feature>
<dbReference type="STRING" id="1182543.W9VHG2"/>
<evidence type="ECO:0000256" key="3">
    <source>
        <dbReference type="ARBA" id="ARBA00022989"/>
    </source>
</evidence>
<dbReference type="HOGENOM" id="CLU_095014_0_0_1"/>
<feature type="transmembrane region" description="Helical" evidence="5">
    <location>
        <begin position="56"/>
        <end position="75"/>
    </location>
</feature>
<name>W9VHG2_9EURO</name>
<accession>W9VHG2</accession>
<keyword evidence="2 5" id="KW-0812">Transmembrane</keyword>
<dbReference type="PANTHER" id="PTHR23502">
    <property type="entry name" value="MAJOR FACILITATOR SUPERFAMILY"/>
    <property type="match status" value="1"/>
</dbReference>
<sequence>MVVVLAGFRSETRHSMLLRQRASRLRRESSSNATVPEEMGRKSLTQLFRVTLSRPFQFLATEAIIIFAALYNGYLYGLSFLFNGALNLVFGKHGYGFKTIGVGLCFLGLVVGITLGPIVNVCKDDKHFKNVPGARLQQAKIAVISFPISIFWFGWTSVPTYNILWMFPMLATVMFAWSFYTLILMTYMYIEHSYMVFSASALAGVGLFGNMACAGFPLFGTPLLRMKGTTVQEQSWVAWRYCWCPFPLCWRGFARG</sequence>
<evidence type="ECO:0008006" key="8">
    <source>
        <dbReference type="Google" id="ProtNLM"/>
    </source>
</evidence>
<organism evidence="6 7">
    <name type="scientific">Cladophialophora psammophila CBS 110553</name>
    <dbReference type="NCBI Taxonomy" id="1182543"/>
    <lineage>
        <taxon>Eukaryota</taxon>
        <taxon>Fungi</taxon>
        <taxon>Dikarya</taxon>
        <taxon>Ascomycota</taxon>
        <taxon>Pezizomycotina</taxon>
        <taxon>Eurotiomycetes</taxon>
        <taxon>Chaetothyriomycetidae</taxon>
        <taxon>Chaetothyriales</taxon>
        <taxon>Herpotrichiellaceae</taxon>
        <taxon>Cladophialophora</taxon>
    </lineage>
</organism>
<protein>
    <recommendedName>
        <fullName evidence="8">Major facilitator superfamily (MFS) profile domain-containing protein</fullName>
    </recommendedName>
</protein>
<dbReference type="InterPro" id="IPR036259">
    <property type="entry name" value="MFS_trans_sf"/>
</dbReference>
<dbReference type="GO" id="GO:0022857">
    <property type="term" value="F:transmembrane transporter activity"/>
    <property type="evidence" value="ECO:0007669"/>
    <property type="project" value="TreeGrafter"/>
</dbReference>
<dbReference type="GO" id="GO:0005886">
    <property type="term" value="C:plasma membrane"/>
    <property type="evidence" value="ECO:0007669"/>
    <property type="project" value="TreeGrafter"/>
</dbReference>
<comment type="caution">
    <text evidence="6">The sequence shown here is derived from an EMBL/GenBank/DDBJ whole genome shotgun (WGS) entry which is preliminary data.</text>
</comment>
<keyword evidence="7" id="KW-1185">Reference proteome</keyword>
<reference evidence="6 7" key="1">
    <citation type="submission" date="2013-03" db="EMBL/GenBank/DDBJ databases">
        <title>The Genome Sequence of Cladophialophora psammophila CBS 110553.</title>
        <authorList>
            <consortium name="The Broad Institute Genomics Platform"/>
            <person name="Cuomo C."/>
            <person name="de Hoog S."/>
            <person name="Gorbushina A."/>
            <person name="Walker B."/>
            <person name="Young S.K."/>
            <person name="Zeng Q."/>
            <person name="Gargeya S."/>
            <person name="Fitzgerald M."/>
            <person name="Haas B."/>
            <person name="Abouelleil A."/>
            <person name="Allen A.W."/>
            <person name="Alvarado L."/>
            <person name="Arachchi H.M."/>
            <person name="Berlin A.M."/>
            <person name="Chapman S.B."/>
            <person name="Gainer-Dewar J."/>
            <person name="Goldberg J."/>
            <person name="Griggs A."/>
            <person name="Gujja S."/>
            <person name="Hansen M."/>
            <person name="Howarth C."/>
            <person name="Imamovic A."/>
            <person name="Ireland A."/>
            <person name="Larimer J."/>
            <person name="McCowan C."/>
            <person name="Murphy C."/>
            <person name="Pearson M."/>
            <person name="Poon T.W."/>
            <person name="Priest M."/>
            <person name="Roberts A."/>
            <person name="Saif S."/>
            <person name="Shea T."/>
            <person name="Sisk P."/>
            <person name="Sykes S."/>
            <person name="Wortman J."/>
            <person name="Nusbaum C."/>
            <person name="Birren B."/>
        </authorList>
    </citation>
    <scope>NUCLEOTIDE SEQUENCE [LARGE SCALE GENOMIC DNA]</scope>
    <source>
        <strain evidence="6 7">CBS 110553</strain>
    </source>
</reference>
<evidence type="ECO:0000256" key="2">
    <source>
        <dbReference type="ARBA" id="ARBA00022692"/>
    </source>
</evidence>
<dbReference type="eggNOG" id="KOG0255">
    <property type="taxonomic scope" value="Eukaryota"/>
</dbReference>
<proteinExistence type="predicted"/>
<evidence type="ECO:0000256" key="1">
    <source>
        <dbReference type="ARBA" id="ARBA00004141"/>
    </source>
</evidence>
<feature type="transmembrane region" description="Helical" evidence="5">
    <location>
        <begin position="164"/>
        <end position="187"/>
    </location>
</feature>
<keyword evidence="3 5" id="KW-1133">Transmembrane helix</keyword>
<evidence type="ECO:0000313" key="6">
    <source>
        <dbReference type="EMBL" id="EXJ54918.1"/>
    </source>
</evidence>
<dbReference type="SUPFAM" id="SSF103473">
    <property type="entry name" value="MFS general substrate transporter"/>
    <property type="match status" value="1"/>
</dbReference>
<dbReference type="AlphaFoldDB" id="W9VHG2"/>
<evidence type="ECO:0000256" key="4">
    <source>
        <dbReference type="ARBA" id="ARBA00023136"/>
    </source>
</evidence>
<dbReference type="OrthoDB" id="4155228at2759"/>
<evidence type="ECO:0000313" key="7">
    <source>
        <dbReference type="Proteomes" id="UP000019471"/>
    </source>
</evidence>
<keyword evidence="4 5" id="KW-0472">Membrane</keyword>
<comment type="subcellular location">
    <subcellularLocation>
        <location evidence="1">Membrane</location>
        <topology evidence="1">Multi-pass membrane protein</topology>
    </subcellularLocation>
</comment>